<gene>
    <name evidence="3" type="ORF">ACJMK2_017115</name>
</gene>
<sequence>MAAALPRGGIMEVAFSFDTTGSMSSCLDELRSRLQDMVQRLQADIPGIRIAIFAHGDYCDTSTYVTKYVDFTDNVAELCKFVKNAGPTGGGDADECYELVLYEVRTKLSWTPGSQRLLVMMGDASPHEPSYPQNTMKLDWKAEVQKLKAESVRIYGVHCLSSTDGKFYKEISEKSSGCYLKLSEFQNIFDLIMAVCYCEKGEEFLSMYEKEVRDRCARQGIHKDLDTMFGMLRKASFTGSDATVLLPTAPKPAPIKLSKSPMRKKTGSAIHPVRKTASRRPKHVRGNNSTKLTKGSRKIVPHLKRENVPETNFMLRDLKWSPWQLAIIYDAPKSSEAGWKKRNGDGCGYSKRKLFGGNINVPALYEIAVQMKFRAKKFVVFSKFAKSCGNWEKELLGKADLKAQIDDVIKRKCKVYIRRVVLNKRNVENKVMMDIQNYDYAWSKIKGRLGHRAVTKANVSISDE</sequence>
<dbReference type="SUPFAM" id="SSF53300">
    <property type="entry name" value="vWA-like"/>
    <property type="match status" value="1"/>
</dbReference>
<organism evidence="3 4">
    <name type="scientific">Sinanodonta woodiana</name>
    <name type="common">Chinese pond mussel</name>
    <name type="synonym">Anodonta woodiana</name>
    <dbReference type="NCBI Taxonomy" id="1069815"/>
    <lineage>
        <taxon>Eukaryota</taxon>
        <taxon>Metazoa</taxon>
        <taxon>Spiralia</taxon>
        <taxon>Lophotrochozoa</taxon>
        <taxon>Mollusca</taxon>
        <taxon>Bivalvia</taxon>
        <taxon>Autobranchia</taxon>
        <taxon>Heteroconchia</taxon>
        <taxon>Palaeoheterodonta</taxon>
        <taxon>Unionida</taxon>
        <taxon>Unionoidea</taxon>
        <taxon>Unionidae</taxon>
        <taxon>Unioninae</taxon>
        <taxon>Sinanodonta</taxon>
    </lineage>
</organism>
<accession>A0ABD3UVV8</accession>
<dbReference type="PROSITE" id="PS50234">
    <property type="entry name" value="VWFA"/>
    <property type="match status" value="1"/>
</dbReference>
<feature type="domain" description="VWFA" evidence="2">
    <location>
        <begin position="12"/>
        <end position="195"/>
    </location>
</feature>
<dbReference type="PANTHER" id="PTHR47824:SF3">
    <property type="entry name" value="UBIQUITIN-LIKE DOMAIN-CONTAINING PROTEIN"/>
    <property type="match status" value="1"/>
</dbReference>
<dbReference type="PANTHER" id="PTHR47824">
    <property type="entry name" value="UBIQUITIN-LIKE DOMAIN-CONTAINING PROTEIN"/>
    <property type="match status" value="1"/>
</dbReference>
<evidence type="ECO:0000259" key="2">
    <source>
        <dbReference type="PROSITE" id="PS50234"/>
    </source>
</evidence>
<dbReference type="Pfam" id="PF00092">
    <property type="entry name" value="VWA"/>
    <property type="match status" value="1"/>
</dbReference>
<dbReference type="Proteomes" id="UP001634394">
    <property type="component" value="Unassembled WGS sequence"/>
</dbReference>
<dbReference type="Gene3D" id="3.40.50.410">
    <property type="entry name" value="von Willebrand factor, type A domain"/>
    <property type="match status" value="1"/>
</dbReference>
<protein>
    <recommendedName>
        <fullName evidence="2">VWFA domain-containing protein</fullName>
    </recommendedName>
</protein>
<dbReference type="EMBL" id="JBJQND010000015">
    <property type="protein sequence ID" value="KAL3853581.1"/>
    <property type="molecule type" value="Genomic_DNA"/>
</dbReference>
<feature type="region of interest" description="Disordered" evidence="1">
    <location>
        <begin position="276"/>
        <end position="296"/>
    </location>
</feature>
<keyword evidence="4" id="KW-1185">Reference proteome</keyword>
<evidence type="ECO:0000313" key="3">
    <source>
        <dbReference type="EMBL" id="KAL3853581.1"/>
    </source>
</evidence>
<dbReference type="InterPro" id="IPR036465">
    <property type="entry name" value="vWFA_dom_sf"/>
</dbReference>
<name>A0ABD3UVV8_SINWO</name>
<proteinExistence type="predicted"/>
<evidence type="ECO:0000256" key="1">
    <source>
        <dbReference type="SAM" id="MobiDB-lite"/>
    </source>
</evidence>
<dbReference type="AlphaFoldDB" id="A0ABD3UVV8"/>
<evidence type="ECO:0000313" key="4">
    <source>
        <dbReference type="Proteomes" id="UP001634394"/>
    </source>
</evidence>
<reference evidence="3 4" key="1">
    <citation type="submission" date="2024-11" db="EMBL/GenBank/DDBJ databases">
        <title>Chromosome-level genome assembly of the freshwater bivalve Anodonta woodiana.</title>
        <authorList>
            <person name="Chen X."/>
        </authorList>
    </citation>
    <scope>NUCLEOTIDE SEQUENCE [LARGE SCALE GENOMIC DNA]</scope>
    <source>
        <strain evidence="3">MN2024</strain>
        <tissue evidence="3">Gills</tissue>
    </source>
</reference>
<comment type="caution">
    <text evidence="3">The sequence shown here is derived from an EMBL/GenBank/DDBJ whole genome shotgun (WGS) entry which is preliminary data.</text>
</comment>
<dbReference type="InterPro" id="IPR002035">
    <property type="entry name" value="VWF_A"/>
</dbReference>
<feature type="compositionally biased region" description="Basic residues" evidence="1">
    <location>
        <begin position="276"/>
        <end position="285"/>
    </location>
</feature>
<dbReference type="CDD" id="cd00198">
    <property type="entry name" value="vWFA"/>
    <property type="match status" value="1"/>
</dbReference>